<sequence length="127" mass="14361">MTSPCYEDEERRIRLECVEYLQEQIQYLRREQENMSTSQTSDLVRDMCQKAGDYATELSDIWGRNNSASTAPPILIETVLEDELGKIGWDFHANRVQMVGTCCAGFAKPPSPSQVLNVLTAVCARLK</sequence>
<organism evidence="1">
    <name type="scientific">Oxyrrhis marina</name>
    <name type="common">Dinoflagellate</name>
    <dbReference type="NCBI Taxonomy" id="2969"/>
    <lineage>
        <taxon>Eukaryota</taxon>
        <taxon>Sar</taxon>
        <taxon>Alveolata</taxon>
        <taxon>Dinophyceae</taxon>
        <taxon>Oxyrrhinales</taxon>
        <taxon>Oxyrrhinaceae</taxon>
        <taxon>Oxyrrhis</taxon>
    </lineage>
</organism>
<dbReference type="AlphaFoldDB" id="A0A7S3XGS7"/>
<dbReference type="EMBL" id="HBIT01002417">
    <property type="protein sequence ID" value="CAE0615126.1"/>
    <property type="molecule type" value="Transcribed_RNA"/>
</dbReference>
<proteinExistence type="predicted"/>
<accession>A0A7S3XGS7</accession>
<evidence type="ECO:0000313" key="1">
    <source>
        <dbReference type="EMBL" id="CAE0615126.1"/>
    </source>
</evidence>
<protein>
    <submittedName>
        <fullName evidence="1">Uncharacterized protein</fullName>
    </submittedName>
</protein>
<reference evidence="1" key="1">
    <citation type="submission" date="2021-01" db="EMBL/GenBank/DDBJ databases">
        <authorList>
            <person name="Corre E."/>
            <person name="Pelletier E."/>
            <person name="Niang G."/>
            <person name="Scheremetjew M."/>
            <person name="Finn R."/>
            <person name="Kale V."/>
            <person name="Holt S."/>
            <person name="Cochrane G."/>
            <person name="Meng A."/>
            <person name="Brown T."/>
            <person name="Cohen L."/>
        </authorList>
    </citation>
    <scope>NUCLEOTIDE SEQUENCE</scope>
    <source>
        <strain evidence="1">CCMP1795</strain>
    </source>
</reference>
<gene>
    <name evidence="1" type="ORF">OMAR00292_LOCUS1001</name>
</gene>
<name>A0A7S3XGS7_OXYMA</name>